<feature type="compositionally biased region" description="Acidic residues" evidence="15">
    <location>
        <begin position="294"/>
        <end position="310"/>
    </location>
</feature>
<evidence type="ECO:0000256" key="4">
    <source>
        <dbReference type="ARBA" id="ARBA00008124"/>
    </source>
</evidence>
<name>F2U079_SALR5</name>
<feature type="compositionally biased region" description="Basic and acidic residues" evidence="15">
    <location>
        <begin position="156"/>
        <end position="165"/>
    </location>
</feature>
<keyword evidence="10" id="KW-0735">Signal-anchor</keyword>
<dbReference type="GO" id="GO:0016263">
    <property type="term" value="F:glycoprotein-N-acetylgalactosamine 3-beta-galactosyltransferase activity"/>
    <property type="evidence" value="ECO:0007669"/>
    <property type="project" value="UniProtKB-EC"/>
</dbReference>
<evidence type="ECO:0000256" key="10">
    <source>
        <dbReference type="ARBA" id="ARBA00022968"/>
    </source>
</evidence>
<dbReference type="KEGG" id="sre:PTSG_01396"/>
<sequence>MSPRLSSKLWLVLAVSLVINAYFFVLRPATTDPTHPRSPDTLQQQQQQQQQQHHFDVDQTKATDPPSLLQQQLEEQLRQRRELEAQLEAKQSEKQRLEQKHKAEKEQRERIEKQLEEKRQREEKHQQELEQKKSELERQQQRLHEQQQKLIQQQQEIEKHKEQQQLLEQEHETLLLQQKQLQEEQKQQREEEQQNQAQDHHHHHHQQQQQQQSKNDGGKQPDADSERAIDKDPSVSKADDDGDDDEGDDDDTQTVLKHQKAIEGDDDDDDTPDQEPQPEPSDRDQRNGGGDAGGDADDGGDGEGSDDDDETRGWDKNTALDALPYRNLLNQRTPRVLVFVITGGKKASVKTNRKAVLETWFDKDTYFVTLEDVPTGNVIRLSPEAEAGGHRGLPVKVKHMFQYMYEHFLDEYDWFVKADDDTYINMDRLKKTLSVYNPEIPVYIGKPFSTKTKGVDGPSPLWRDFTTIGFCHGGAGYVLSRELLRIVGPYFRDSPSVTALEDAAISSVLYQHSGVRCINTNARMFGGLDLVHNSHDQKYIMRTLDKYEKREPVTLVKTATIHSVKANTTYHIHDMYQRILQTPSIVEQTDKLAERDLESRRWQLVTSWNCTLTPPFPDQVAHDAICQQSALISEPPRRPQHIDALDAAVSEIDTYMPCAGADNKGSAPIFAFARLQSVRDEANHGPPRVQAGAAPPPGGDTKRNVVMVVIDSHNEQARASLALLVRSLRAVGSTADVVVFAPSRDWVEPTVKGQCGMRVVEFDNAKVVQAYQDAYVTKPTEDVLYFALFETFLQRYKQRYELALHARVDTFFQRNPFTTVPTRNGLVLFVNNPVVTMDQVECFAGFLRINEKATMVSVRVAMGTTQALRDFYARSMKPMGRARRCAFDALVMLNTFRKEYAQDNPVLVLAPWDGPLATLGHELEYDYTNETDARNRGRVVYRNVAGVATSIVTGYMNLLEFDAAGVLQVPTERPKTRVELALATLPARLHDPVLRTCSFHDPSPQEWPLSSKAYLRWSALAGAGAQTFDLNTFRPVWELLAQYNMYWNDPKQPSVKKVAFPATHRTGAAILSALYFRYAARHHLRVRHVGSWPFNPPEELNAEALQKQGEVGTYDMSMSQISAKGMWHSDFDTAVSYYNTLLGSDYKLTIMFEEPSQHYINWLYFFIIPKAQKKPPSQVLDEFLSHRFNRNLQMQELSVRTNAQFEEFVTRHLSRFDLILLRERLDECLVLMRRMFNWSLLDITYLKPVETGRRFDGKMMKAAPRARGLEPKVRDAIKNLLPLDYRMWELANKRLDDLIAQQPPDFQDEVIAFQKVQSALAEVCKAHPDHAVCRWYALSEYDIIGMIGPTGFTKAIPLL</sequence>
<accession>F2U079</accession>
<evidence type="ECO:0000256" key="15">
    <source>
        <dbReference type="SAM" id="MobiDB-lite"/>
    </source>
</evidence>
<feature type="region of interest" description="Disordered" evidence="15">
    <location>
        <begin position="87"/>
        <end position="165"/>
    </location>
</feature>
<evidence type="ECO:0000259" key="16">
    <source>
        <dbReference type="Pfam" id="PF02434"/>
    </source>
</evidence>
<evidence type="ECO:0000256" key="13">
    <source>
        <dbReference type="ARBA" id="ARBA00023136"/>
    </source>
</evidence>
<dbReference type="InterPro" id="IPR029044">
    <property type="entry name" value="Nucleotide-diphossugar_trans"/>
</dbReference>
<keyword evidence="14" id="KW-0325">Glycoprotein</keyword>
<dbReference type="eggNOG" id="KOG2246">
    <property type="taxonomic scope" value="Eukaryota"/>
</dbReference>
<keyword evidence="6" id="KW-0328">Glycosyltransferase</keyword>
<dbReference type="InParanoid" id="F2U079"/>
<feature type="compositionally biased region" description="Basic and acidic residues" evidence="15">
    <location>
        <begin position="90"/>
        <end position="147"/>
    </location>
</feature>
<evidence type="ECO:0000256" key="6">
    <source>
        <dbReference type="ARBA" id="ARBA00022676"/>
    </source>
</evidence>
<dbReference type="GO" id="GO:0000139">
    <property type="term" value="C:Golgi membrane"/>
    <property type="evidence" value="ECO:0007669"/>
    <property type="project" value="UniProtKB-SubCell"/>
</dbReference>
<keyword evidence="9" id="KW-0547">Nucleotide-binding</keyword>
<evidence type="ECO:0000256" key="1">
    <source>
        <dbReference type="ARBA" id="ARBA00004323"/>
    </source>
</evidence>
<feature type="domain" description="Fringe-like glycosyltransferase" evidence="16">
    <location>
        <begin position="395"/>
        <end position="510"/>
    </location>
</feature>
<evidence type="ECO:0000313" key="17">
    <source>
        <dbReference type="EMBL" id="EGD80807.1"/>
    </source>
</evidence>
<evidence type="ECO:0000256" key="8">
    <source>
        <dbReference type="ARBA" id="ARBA00022692"/>
    </source>
</evidence>
<dbReference type="GeneID" id="16077965"/>
<dbReference type="SUPFAM" id="SSF53448">
    <property type="entry name" value="Nucleotide-diphospho-sugar transferases"/>
    <property type="match status" value="1"/>
</dbReference>
<feature type="compositionally biased region" description="Basic and acidic residues" evidence="15">
    <location>
        <begin position="216"/>
        <end position="239"/>
    </location>
</feature>
<evidence type="ECO:0000313" key="18">
    <source>
        <dbReference type="Proteomes" id="UP000007799"/>
    </source>
</evidence>
<organism evidence="18">
    <name type="scientific">Salpingoeca rosetta (strain ATCC 50818 / BSB-021)</name>
    <dbReference type="NCBI Taxonomy" id="946362"/>
    <lineage>
        <taxon>Eukaryota</taxon>
        <taxon>Choanoflagellata</taxon>
        <taxon>Craspedida</taxon>
        <taxon>Salpingoecidae</taxon>
        <taxon>Salpingoeca</taxon>
    </lineage>
</organism>
<evidence type="ECO:0000256" key="3">
    <source>
        <dbReference type="ARBA" id="ARBA00006462"/>
    </source>
</evidence>
<dbReference type="GO" id="GO:0001733">
    <property type="term" value="F:galactosylceramide sulfotransferase activity"/>
    <property type="evidence" value="ECO:0007669"/>
    <property type="project" value="InterPro"/>
</dbReference>
<dbReference type="STRING" id="946362.F2U079"/>
<feature type="compositionally biased region" description="Acidic residues" evidence="15">
    <location>
        <begin position="240"/>
        <end position="252"/>
    </location>
</feature>
<dbReference type="InterPro" id="IPR026050">
    <property type="entry name" value="C1GALT1/C1GALT1_chp1"/>
</dbReference>
<comment type="pathway">
    <text evidence="2">Protein modification; protein glycosylation.</text>
</comment>
<keyword evidence="11" id="KW-1133">Transmembrane helix</keyword>
<dbReference type="EC" id="2.4.1.122" evidence="5"/>
<feature type="compositionally biased region" description="Low complexity" evidence="15">
    <location>
        <begin position="43"/>
        <end position="52"/>
    </location>
</feature>
<keyword evidence="7" id="KW-0808">Transferase</keyword>
<feature type="region of interest" description="Disordered" evidence="15">
    <location>
        <begin position="32"/>
        <end position="70"/>
    </location>
</feature>
<dbReference type="Pfam" id="PF06990">
    <property type="entry name" value="Gal-3-0_sulfotr"/>
    <property type="match status" value="1"/>
</dbReference>
<dbReference type="InterPro" id="IPR009729">
    <property type="entry name" value="Gal-3-0_sulfotransfrase"/>
</dbReference>
<protein>
    <recommendedName>
        <fullName evidence="5">N-acetylgalactosaminide beta-1,3-galactosyltransferase</fullName>
        <ecNumber evidence="5">2.4.1.122</ecNumber>
    </recommendedName>
</protein>
<keyword evidence="8" id="KW-0812">Transmembrane</keyword>
<dbReference type="InterPro" id="IPR027417">
    <property type="entry name" value="P-loop_NTPase"/>
</dbReference>
<comment type="similarity">
    <text evidence="3">Belongs to the glycosyltransferase 31 family. Beta3-Gal-T subfamily.</text>
</comment>
<dbReference type="Gene3D" id="3.90.550.50">
    <property type="match status" value="1"/>
</dbReference>
<dbReference type="OrthoDB" id="431432at2759"/>
<comment type="subcellular location">
    <subcellularLocation>
        <location evidence="1">Golgi apparatus membrane</location>
        <topology evidence="1">Single-pass type II membrane protein</topology>
    </subcellularLocation>
</comment>
<comment type="similarity">
    <text evidence="4">Belongs to the galactose-3-O-sulfotransferase family.</text>
</comment>
<evidence type="ECO:0000256" key="14">
    <source>
        <dbReference type="ARBA" id="ARBA00023180"/>
    </source>
</evidence>
<proteinExistence type="inferred from homology"/>
<evidence type="ECO:0000256" key="12">
    <source>
        <dbReference type="ARBA" id="ARBA00023034"/>
    </source>
</evidence>
<feature type="compositionally biased region" description="Basic and acidic residues" evidence="15">
    <location>
        <begin position="181"/>
        <end position="192"/>
    </location>
</feature>
<dbReference type="EMBL" id="GL832958">
    <property type="protein sequence ID" value="EGD80807.1"/>
    <property type="molecule type" value="Genomic_DNA"/>
</dbReference>
<keyword evidence="18" id="KW-1185">Reference proteome</keyword>
<dbReference type="GO" id="GO:0009247">
    <property type="term" value="P:glycolipid biosynthetic process"/>
    <property type="evidence" value="ECO:0007669"/>
    <property type="project" value="InterPro"/>
</dbReference>
<dbReference type="InterPro" id="IPR003378">
    <property type="entry name" value="Fringe-like_glycosylTrfase"/>
</dbReference>
<dbReference type="Proteomes" id="UP000007799">
    <property type="component" value="Unassembled WGS sequence"/>
</dbReference>
<dbReference type="GO" id="GO:0000166">
    <property type="term" value="F:nucleotide binding"/>
    <property type="evidence" value="ECO:0007669"/>
    <property type="project" value="UniProtKB-KW"/>
</dbReference>
<dbReference type="PANTHER" id="PTHR23033">
    <property type="entry name" value="BETA1,3-GALACTOSYLTRANSFERASE"/>
    <property type="match status" value="1"/>
</dbReference>
<feature type="compositionally biased region" description="Acidic residues" evidence="15">
    <location>
        <begin position="264"/>
        <end position="273"/>
    </location>
</feature>
<dbReference type="Pfam" id="PF02434">
    <property type="entry name" value="Fringe"/>
    <property type="match status" value="1"/>
</dbReference>
<feature type="region of interest" description="Disordered" evidence="15">
    <location>
        <begin position="177"/>
        <end position="315"/>
    </location>
</feature>
<evidence type="ECO:0000256" key="2">
    <source>
        <dbReference type="ARBA" id="ARBA00004922"/>
    </source>
</evidence>
<evidence type="ECO:0000256" key="11">
    <source>
        <dbReference type="ARBA" id="ARBA00022989"/>
    </source>
</evidence>
<evidence type="ECO:0000256" key="7">
    <source>
        <dbReference type="ARBA" id="ARBA00022679"/>
    </source>
</evidence>
<keyword evidence="12" id="KW-0333">Golgi apparatus</keyword>
<dbReference type="Gene3D" id="3.40.50.300">
    <property type="entry name" value="P-loop containing nucleotide triphosphate hydrolases"/>
    <property type="match status" value="1"/>
</dbReference>
<evidence type="ECO:0000256" key="5">
    <source>
        <dbReference type="ARBA" id="ARBA00012557"/>
    </source>
</evidence>
<evidence type="ECO:0000256" key="9">
    <source>
        <dbReference type="ARBA" id="ARBA00022741"/>
    </source>
</evidence>
<keyword evidence="13" id="KW-0472">Membrane</keyword>
<reference evidence="17" key="1">
    <citation type="submission" date="2009-08" db="EMBL/GenBank/DDBJ databases">
        <title>Annotation of Salpingoeca rosetta.</title>
        <authorList>
            <consortium name="The Broad Institute Genome Sequencing Platform"/>
            <person name="Russ C."/>
            <person name="Cuomo C."/>
            <person name="Burger G."/>
            <person name="Gray M.W."/>
            <person name="Holland P.W.H."/>
            <person name="King N."/>
            <person name="Lang F.B.F."/>
            <person name="Roger A.J."/>
            <person name="Ruiz-Trillo I."/>
            <person name="Young S.K."/>
            <person name="Zeng Q."/>
            <person name="Gargeya S."/>
            <person name="Alvarado L."/>
            <person name="Berlin A."/>
            <person name="Chapman S.B."/>
            <person name="Chen Z."/>
            <person name="Freedman E."/>
            <person name="Gellesch M."/>
            <person name="Goldberg J."/>
            <person name="Griggs A."/>
            <person name="Gujja S."/>
            <person name="Heilman E."/>
            <person name="Heiman D."/>
            <person name="Howarth C."/>
            <person name="Mehta T."/>
            <person name="Neiman D."/>
            <person name="Pearson M."/>
            <person name="Roberts A."/>
            <person name="Saif S."/>
            <person name="Shea T."/>
            <person name="Shenoy N."/>
            <person name="Sisk P."/>
            <person name="Stolte C."/>
            <person name="Sykes S."/>
            <person name="White J."/>
            <person name="Yandava C."/>
            <person name="Haas B."/>
            <person name="Nusbaum C."/>
            <person name="Birren B."/>
        </authorList>
    </citation>
    <scope>NUCLEOTIDE SEQUENCE [LARGE SCALE GENOMIC DNA]</scope>
    <source>
        <strain evidence="17">ATCC 50818</strain>
    </source>
</reference>
<dbReference type="RefSeq" id="XP_004997368.1">
    <property type="nucleotide sequence ID" value="XM_004997311.1"/>
</dbReference>
<gene>
    <name evidence="17" type="ORF">PTSG_01396</name>
</gene>